<dbReference type="SUPFAM" id="SSF52374">
    <property type="entry name" value="Nucleotidylyl transferase"/>
    <property type="match status" value="1"/>
</dbReference>
<dbReference type="RefSeq" id="WP_083243440.1">
    <property type="nucleotide sequence ID" value="NZ_MDER01000035.1"/>
</dbReference>
<dbReference type="GO" id="GO:0005737">
    <property type="term" value="C:cytoplasm"/>
    <property type="evidence" value="ECO:0007669"/>
    <property type="project" value="UniProtKB-SubCell"/>
</dbReference>
<dbReference type="SUPFAM" id="SSF55190">
    <property type="entry name" value="Arginyl-tRNA synthetase (ArgRS), N-terminal 'additional' domain"/>
    <property type="match status" value="1"/>
</dbReference>
<feature type="short sequence motif" description="'HIGH' region" evidence="8">
    <location>
        <begin position="125"/>
        <end position="135"/>
    </location>
</feature>
<feature type="domain" description="Arginyl tRNA synthetase N-terminal" evidence="11">
    <location>
        <begin position="5"/>
        <end position="89"/>
    </location>
</feature>
<keyword evidence="6 8" id="KW-0030">Aminoacyl-tRNA synthetase</keyword>
<feature type="domain" description="DALR anticodon binding" evidence="10">
    <location>
        <begin position="453"/>
        <end position="578"/>
    </location>
</feature>
<protein>
    <recommendedName>
        <fullName evidence="8">Arginine--tRNA ligase</fullName>
        <ecNumber evidence="8">6.1.1.19</ecNumber>
    </recommendedName>
    <alternativeName>
        <fullName evidence="8">Arginyl-tRNA synthetase</fullName>
        <shortName evidence="8">ArgRS</shortName>
    </alternativeName>
</protein>
<dbReference type="STRING" id="1886670.PTI45_01877"/>
<dbReference type="Pfam" id="PF00750">
    <property type="entry name" value="tRNA-synt_1d"/>
    <property type="match status" value="1"/>
</dbReference>
<sequence>MKLAHLFKQQVASMLQPVTLMTEEELIQMLEVPPTIDMGDLAFPCYTFAKTWRRSPDQIATEIITAIEQPLADAHIQAQAVGAYINLTWDRAYYGTEILSSLEEQQNTELQIGTGKRIVIDMSSPNIAKPFGVGHLRSTIIGAALHRIYQAVGYEAIRVNHLGDWGTQFGKLITAYLRWGDPEQLKLNPIGESLRVYIQFHEEVEQNPRLDDEARDWFRKLEQGDAQAVELWHYFVDVSMQSLQKMYQRLGVEFDAVLGESFYNDKMPAVIAQLQRQQLLVESDGAQVVRLDEQELPPCLILKSDGTTIYPTRDLATAIYRKEIMGADQLIYVVGGEQTLHFKQVFEVLRKMGHSWATDCIHVPFGLMKVDGKKMSTRKGKVVFLEEVLDQAVERATQIIAEKSPDLPNKEQVAEQIGIGAIIFGDLKNNRQNEIDFSLKDAVTFEGETGPYLQYTYARIQSILRKVQTMNNSHYNQTTIELETNTTNREWSHVSWALLIHLSRYTYELERAATQHEPSIIARYTLETAKLFNQFYNKDRIVDAPLSVKAQRISLTMQTGLYLKRLMTLLGLQTPEQM</sequence>
<dbReference type="GO" id="GO:0004814">
    <property type="term" value="F:arginine-tRNA ligase activity"/>
    <property type="evidence" value="ECO:0007669"/>
    <property type="project" value="UniProtKB-UniRule"/>
</dbReference>
<dbReference type="NCBIfam" id="TIGR00456">
    <property type="entry name" value="argS"/>
    <property type="match status" value="1"/>
</dbReference>
<dbReference type="SMART" id="SM00836">
    <property type="entry name" value="DALR_1"/>
    <property type="match status" value="1"/>
</dbReference>
<dbReference type="SMART" id="SM01016">
    <property type="entry name" value="Arg_tRNA_synt_N"/>
    <property type="match status" value="1"/>
</dbReference>
<gene>
    <name evidence="12" type="primary">rarS</name>
    <name evidence="8" type="synonym">argS</name>
    <name evidence="12" type="ORF">PTI45_01877</name>
</gene>
<dbReference type="Gene3D" id="3.40.50.620">
    <property type="entry name" value="HUPs"/>
    <property type="match status" value="1"/>
</dbReference>
<dbReference type="Pfam" id="PF05746">
    <property type="entry name" value="DALR_1"/>
    <property type="match status" value="1"/>
</dbReference>
<evidence type="ECO:0000313" key="13">
    <source>
        <dbReference type="Proteomes" id="UP000094578"/>
    </source>
</evidence>
<comment type="caution">
    <text evidence="12">The sequence shown here is derived from an EMBL/GenBank/DDBJ whole genome shotgun (WGS) entry which is preliminary data.</text>
</comment>
<keyword evidence="5 8" id="KW-0648">Protein biosynthesis</keyword>
<dbReference type="AlphaFoldDB" id="A0A1E3L437"/>
<evidence type="ECO:0000256" key="3">
    <source>
        <dbReference type="ARBA" id="ARBA00022741"/>
    </source>
</evidence>
<dbReference type="InterPro" id="IPR001278">
    <property type="entry name" value="Arg-tRNA-ligase"/>
</dbReference>
<evidence type="ECO:0000256" key="7">
    <source>
        <dbReference type="ARBA" id="ARBA00049339"/>
    </source>
</evidence>
<keyword evidence="3 8" id="KW-0547">Nucleotide-binding</keyword>
<dbReference type="InterPro" id="IPR009080">
    <property type="entry name" value="tRNAsynth_Ia_anticodon-bd"/>
</dbReference>
<dbReference type="GO" id="GO:0006420">
    <property type="term" value="P:arginyl-tRNA aminoacylation"/>
    <property type="evidence" value="ECO:0007669"/>
    <property type="project" value="UniProtKB-UniRule"/>
</dbReference>
<dbReference type="CDD" id="cd00671">
    <property type="entry name" value="ArgRS_core"/>
    <property type="match status" value="1"/>
</dbReference>
<dbReference type="InterPro" id="IPR014729">
    <property type="entry name" value="Rossmann-like_a/b/a_fold"/>
</dbReference>
<dbReference type="HAMAP" id="MF_00123">
    <property type="entry name" value="Arg_tRNA_synth"/>
    <property type="match status" value="1"/>
</dbReference>
<evidence type="ECO:0000256" key="9">
    <source>
        <dbReference type="RuleBase" id="RU363038"/>
    </source>
</evidence>
<dbReference type="InterPro" id="IPR005148">
    <property type="entry name" value="Arg-tRNA-synth_N"/>
</dbReference>
<evidence type="ECO:0000259" key="10">
    <source>
        <dbReference type="SMART" id="SM00836"/>
    </source>
</evidence>
<dbReference type="Gene3D" id="3.30.1360.70">
    <property type="entry name" value="Arginyl tRNA synthetase N-terminal domain"/>
    <property type="match status" value="1"/>
</dbReference>
<proteinExistence type="inferred from homology"/>
<dbReference type="GO" id="GO:0005524">
    <property type="term" value="F:ATP binding"/>
    <property type="evidence" value="ECO:0007669"/>
    <property type="project" value="UniProtKB-UniRule"/>
</dbReference>
<dbReference type="Pfam" id="PF03485">
    <property type="entry name" value="Arg_tRNA_synt_N"/>
    <property type="match status" value="1"/>
</dbReference>
<comment type="subcellular location">
    <subcellularLocation>
        <location evidence="8">Cytoplasm</location>
    </subcellularLocation>
</comment>
<evidence type="ECO:0000256" key="1">
    <source>
        <dbReference type="ARBA" id="ARBA00005594"/>
    </source>
</evidence>
<comment type="subunit">
    <text evidence="8">Monomer.</text>
</comment>
<dbReference type="InterPro" id="IPR036695">
    <property type="entry name" value="Arg-tRNA-synth_N_sf"/>
</dbReference>
<organism evidence="12 13">
    <name type="scientific">Paenibacillus nuruki</name>
    <dbReference type="NCBI Taxonomy" id="1886670"/>
    <lineage>
        <taxon>Bacteria</taxon>
        <taxon>Bacillati</taxon>
        <taxon>Bacillota</taxon>
        <taxon>Bacilli</taxon>
        <taxon>Bacillales</taxon>
        <taxon>Paenibacillaceae</taxon>
        <taxon>Paenibacillus</taxon>
    </lineage>
</organism>
<evidence type="ECO:0000256" key="6">
    <source>
        <dbReference type="ARBA" id="ARBA00023146"/>
    </source>
</evidence>
<dbReference type="PANTHER" id="PTHR11956">
    <property type="entry name" value="ARGINYL-TRNA SYNTHETASE"/>
    <property type="match status" value="1"/>
</dbReference>
<name>A0A1E3L437_9BACL</name>
<evidence type="ECO:0000313" key="12">
    <source>
        <dbReference type="EMBL" id="ODP28582.1"/>
    </source>
</evidence>
<dbReference type="InterPro" id="IPR035684">
    <property type="entry name" value="ArgRS_core"/>
</dbReference>
<evidence type="ECO:0000256" key="5">
    <source>
        <dbReference type="ARBA" id="ARBA00022917"/>
    </source>
</evidence>
<accession>A0A1E3L437</accession>
<evidence type="ECO:0000256" key="8">
    <source>
        <dbReference type="HAMAP-Rule" id="MF_00123"/>
    </source>
</evidence>
<dbReference type="FunFam" id="3.40.50.620:FF:000116">
    <property type="entry name" value="Arginine--tRNA ligase"/>
    <property type="match status" value="1"/>
</dbReference>
<comment type="catalytic activity">
    <reaction evidence="7 8">
        <text>tRNA(Arg) + L-arginine + ATP = L-arginyl-tRNA(Arg) + AMP + diphosphate</text>
        <dbReference type="Rhea" id="RHEA:20301"/>
        <dbReference type="Rhea" id="RHEA-COMP:9658"/>
        <dbReference type="Rhea" id="RHEA-COMP:9673"/>
        <dbReference type="ChEBI" id="CHEBI:30616"/>
        <dbReference type="ChEBI" id="CHEBI:32682"/>
        <dbReference type="ChEBI" id="CHEBI:33019"/>
        <dbReference type="ChEBI" id="CHEBI:78442"/>
        <dbReference type="ChEBI" id="CHEBI:78513"/>
        <dbReference type="ChEBI" id="CHEBI:456215"/>
        <dbReference type="EC" id="6.1.1.19"/>
    </reaction>
</comment>
<dbReference type="InterPro" id="IPR008909">
    <property type="entry name" value="DALR_anticod-bd"/>
</dbReference>
<evidence type="ECO:0000259" key="11">
    <source>
        <dbReference type="SMART" id="SM01016"/>
    </source>
</evidence>
<dbReference type="EMBL" id="MDER01000035">
    <property type="protein sequence ID" value="ODP28582.1"/>
    <property type="molecule type" value="Genomic_DNA"/>
</dbReference>
<dbReference type="PATRIC" id="fig|1886670.3.peg.1909"/>
<evidence type="ECO:0000256" key="2">
    <source>
        <dbReference type="ARBA" id="ARBA00022598"/>
    </source>
</evidence>
<reference evidence="12 13" key="1">
    <citation type="submission" date="2016-08" db="EMBL/GenBank/DDBJ databases">
        <title>Genome sequencing of Paenibacillus sp. TI45-13ar, isolated from Korean traditional nuruk.</title>
        <authorList>
            <person name="Kim S.-J."/>
        </authorList>
    </citation>
    <scope>NUCLEOTIDE SEQUENCE [LARGE SCALE GENOMIC DNA]</scope>
    <source>
        <strain evidence="12 13">TI45-13ar</strain>
    </source>
</reference>
<keyword evidence="8" id="KW-0963">Cytoplasm</keyword>
<dbReference type="EC" id="6.1.1.19" evidence="8"/>
<keyword evidence="2 8" id="KW-0436">Ligase</keyword>
<comment type="similarity">
    <text evidence="1 8 9">Belongs to the class-I aminoacyl-tRNA synthetase family.</text>
</comment>
<dbReference type="PRINTS" id="PR01038">
    <property type="entry name" value="TRNASYNTHARG"/>
</dbReference>
<keyword evidence="4 8" id="KW-0067">ATP-binding</keyword>
<dbReference type="Proteomes" id="UP000094578">
    <property type="component" value="Unassembled WGS sequence"/>
</dbReference>
<dbReference type="SUPFAM" id="SSF47323">
    <property type="entry name" value="Anticodon-binding domain of a subclass of class I aminoacyl-tRNA synthetases"/>
    <property type="match status" value="1"/>
</dbReference>
<dbReference type="PANTHER" id="PTHR11956:SF5">
    <property type="entry name" value="ARGININE--TRNA LIGASE, CYTOPLASMIC"/>
    <property type="match status" value="1"/>
</dbReference>
<keyword evidence="13" id="KW-1185">Reference proteome</keyword>
<evidence type="ECO:0000256" key="4">
    <source>
        <dbReference type="ARBA" id="ARBA00022840"/>
    </source>
</evidence>
<dbReference type="Gene3D" id="1.10.730.10">
    <property type="entry name" value="Isoleucyl-tRNA Synthetase, Domain 1"/>
    <property type="match status" value="1"/>
</dbReference>